<evidence type="ECO:0000256" key="1">
    <source>
        <dbReference type="SAM" id="Phobius"/>
    </source>
</evidence>
<accession>A0A840DLS3</accession>
<dbReference type="Proteomes" id="UP000559598">
    <property type="component" value="Unassembled WGS sequence"/>
</dbReference>
<keyword evidence="1" id="KW-0472">Membrane</keyword>
<evidence type="ECO:0000313" key="2">
    <source>
        <dbReference type="EMBL" id="MBB4073830.1"/>
    </source>
</evidence>
<dbReference type="EMBL" id="JACIDE010000009">
    <property type="protein sequence ID" value="MBB4073830.1"/>
    <property type="molecule type" value="Genomic_DNA"/>
</dbReference>
<keyword evidence="1" id="KW-1133">Transmembrane helix</keyword>
<comment type="caution">
    <text evidence="2">The sequence shown here is derived from an EMBL/GenBank/DDBJ whole genome shotgun (WGS) entry which is preliminary data.</text>
</comment>
<evidence type="ECO:0000313" key="3">
    <source>
        <dbReference type="Proteomes" id="UP000559598"/>
    </source>
</evidence>
<feature type="transmembrane region" description="Helical" evidence="1">
    <location>
        <begin position="5"/>
        <end position="25"/>
    </location>
</feature>
<gene>
    <name evidence="2" type="ORF">GGR02_001593</name>
</gene>
<keyword evidence="3" id="KW-1185">Reference proteome</keyword>
<reference evidence="2 3" key="1">
    <citation type="submission" date="2020-08" db="EMBL/GenBank/DDBJ databases">
        <title>Genomic Encyclopedia of Type Strains, Phase IV (KMG-IV): sequencing the most valuable type-strain genomes for metagenomic binning, comparative biology and taxonomic classification.</title>
        <authorList>
            <person name="Goeker M."/>
        </authorList>
    </citation>
    <scope>NUCLEOTIDE SEQUENCE [LARGE SCALE GENOMIC DNA]</scope>
    <source>
        <strain evidence="2 3">DSM 17075</strain>
    </source>
</reference>
<organism evidence="2 3">
    <name type="scientific">Anoxybacteroides voinovskiense</name>
    <dbReference type="NCBI Taxonomy" id="230470"/>
    <lineage>
        <taxon>Bacteria</taxon>
        <taxon>Bacillati</taxon>
        <taxon>Bacillota</taxon>
        <taxon>Bacilli</taxon>
        <taxon>Bacillales</taxon>
        <taxon>Anoxybacillaceae</taxon>
        <taxon>Anoxybacteroides</taxon>
    </lineage>
</organism>
<protein>
    <recommendedName>
        <fullName evidence="4">LPXTG cell wall anchor domain-containing protein</fullName>
    </recommendedName>
</protein>
<feature type="transmembrane region" description="Helical" evidence="1">
    <location>
        <begin position="52"/>
        <end position="69"/>
    </location>
</feature>
<proteinExistence type="predicted"/>
<dbReference type="AlphaFoldDB" id="A0A840DLS3"/>
<sequence length="75" mass="8470">MKKSFILVIGLLSTIMGSLPFYFAYPFSNDPNSGPANGWELILMLSYEGQKWYLLGGIVLFLALGLSYFSQKRVR</sequence>
<evidence type="ECO:0008006" key="4">
    <source>
        <dbReference type="Google" id="ProtNLM"/>
    </source>
</evidence>
<name>A0A840DLS3_9BACL</name>
<keyword evidence="1" id="KW-0812">Transmembrane</keyword>